<gene>
    <name evidence="1" type="ORF">CBF30_10375</name>
</gene>
<dbReference type="PANTHER" id="PTHR30217">
    <property type="entry name" value="PEPTIDASE U32 FAMILY"/>
    <property type="match status" value="1"/>
</dbReference>
<reference evidence="1 2" key="1">
    <citation type="submission" date="2017-05" db="EMBL/GenBank/DDBJ databases">
        <title>Vagococcus spp. assemblies.</title>
        <authorList>
            <person name="Gulvik C.A."/>
        </authorList>
    </citation>
    <scope>NUCLEOTIDE SEQUENCE [LARGE SCALE GENOMIC DNA]</scope>
    <source>
        <strain evidence="1 2">DSM 24756</strain>
    </source>
</reference>
<dbReference type="EMBL" id="NGJZ01000003">
    <property type="protein sequence ID" value="RSU06641.1"/>
    <property type="molecule type" value="Genomic_DNA"/>
</dbReference>
<accession>A0A430AFY9</accession>
<dbReference type="InterPro" id="IPR051454">
    <property type="entry name" value="RNA/ubiquinone_mod_enzymes"/>
</dbReference>
<proteinExistence type="predicted"/>
<dbReference type="RefSeq" id="WP_126826361.1">
    <property type="nucleotide sequence ID" value="NZ_JBHLWU010000001.1"/>
</dbReference>
<dbReference type="OrthoDB" id="9807498at2"/>
<protein>
    <submittedName>
        <fullName evidence="1">Peptidase U32</fullName>
    </submittedName>
</protein>
<dbReference type="Pfam" id="PF01136">
    <property type="entry name" value="Peptidase_U32"/>
    <property type="match status" value="1"/>
</dbReference>
<dbReference type="Proteomes" id="UP000288669">
    <property type="component" value="Unassembled WGS sequence"/>
</dbReference>
<name>A0A430AFY9_9ENTE</name>
<keyword evidence="2" id="KW-1185">Reference proteome</keyword>
<dbReference type="PANTHER" id="PTHR30217:SF12">
    <property type="entry name" value="U32 FAMILY PEPTIDASE"/>
    <property type="match status" value="1"/>
</dbReference>
<organism evidence="1 2">
    <name type="scientific">Vagococcus entomophilus</name>
    <dbReference type="NCBI Taxonomy" id="1160095"/>
    <lineage>
        <taxon>Bacteria</taxon>
        <taxon>Bacillati</taxon>
        <taxon>Bacillota</taxon>
        <taxon>Bacilli</taxon>
        <taxon>Lactobacillales</taxon>
        <taxon>Enterococcaceae</taxon>
        <taxon>Vagococcus</taxon>
    </lineage>
</organism>
<dbReference type="AlphaFoldDB" id="A0A430AFY9"/>
<dbReference type="InterPro" id="IPR001539">
    <property type="entry name" value="Peptidase_U32"/>
</dbReference>
<evidence type="ECO:0000313" key="1">
    <source>
        <dbReference type="EMBL" id="RSU06641.1"/>
    </source>
</evidence>
<sequence>MITITATAESLKQAEQLINTGIDTLYIGEEHFGLRLPTSFTREEQKRLVEMAHEKGKKVTVAVNAMMHPEKMKEVPAYLTFLKEIKVDQITVGDTGVIYLLKKGSYGIPYIYDGETLVTSSRQINFWGKKGAVGAVLAREIPYMELVSMAPNLDVFGEVLVYGATCIHQSLRPLLQNYLSYVGVEDQVSKARGFFLSEPKKEDTHYSIYEDTHGTHIFANNDVNLTLELDKLVALSSYNHWKLDGIFTPGETFVDIAKCFVEIKEAFAANLVTTEYLEEMNQKVVKLHPKMRGLDTGFLLLNPEDVK</sequence>
<evidence type="ECO:0000313" key="2">
    <source>
        <dbReference type="Proteomes" id="UP000288669"/>
    </source>
</evidence>
<comment type="caution">
    <text evidence="1">The sequence shown here is derived from an EMBL/GenBank/DDBJ whole genome shotgun (WGS) entry which is preliminary data.</text>
</comment>